<evidence type="ECO:0000259" key="4">
    <source>
        <dbReference type="PROSITE" id="PS50110"/>
    </source>
</evidence>
<dbReference type="InterPro" id="IPR000792">
    <property type="entry name" value="Tscrpt_reg_LuxR_C"/>
</dbReference>
<evidence type="ECO:0000313" key="5">
    <source>
        <dbReference type="EMBL" id="OXM99964.1"/>
    </source>
</evidence>
<evidence type="ECO:0000313" key="6">
    <source>
        <dbReference type="Proteomes" id="UP000215433"/>
    </source>
</evidence>
<dbReference type="SUPFAM" id="SSF46894">
    <property type="entry name" value="C-terminal effector domain of the bipartite response regulators"/>
    <property type="match status" value="1"/>
</dbReference>
<dbReference type="InterPro" id="IPR039420">
    <property type="entry name" value="WalR-like"/>
</dbReference>
<dbReference type="InterPro" id="IPR011006">
    <property type="entry name" value="CheY-like_superfamily"/>
</dbReference>
<dbReference type="EMBL" id="NEWD01000026">
    <property type="protein sequence ID" value="OXM99964.1"/>
    <property type="molecule type" value="Genomic_DNA"/>
</dbReference>
<feature type="modified residue" description="4-aspartylphosphate" evidence="2">
    <location>
        <position position="72"/>
    </location>
</feature>
<organism evidence="5 6">
    <name type="scientific">Bifidobacterium vansinderenii</name>
    <dbReference type="NCBI Taxonomy" id="1984871"/>
    <lineage>
        <taxon>Bacteria</taxon>
        <taxon>Bacillati</taxon>
        <taxon>Actinomycetota</taxon>
        <taxon>Actinomycetes</taxon>
        <taxon>Bifidobacteriales</taxon>
        <taxon>Bifidobacteriaceae</taxon>
        <taxon>Bifidobacterium</taxon>
    </lineage>
</organism>
<sequence>MIDPKTRGSGAAGHGDIRVAIVDNDSITLNALAGLLAQRFRAVTVIWTTMDGHEAIAKTLDPNTAPDILLVDMSLSDMSGIRVCREIRRRDRRVRLLGITSFPLELYARKANEAGAQGLVGKESMNAVFDAFGRVLATGVDLPKCGTKFETAETAYRRLRETPPQGVDALSPTELHVLQACTEGKTQERIAAELGIASGTVRTHVKRIKAKLHAATLSQAVMLWVTMRDE</sequence>
<feature type="domain" description="Response regulatory" evidence="4">
    <location>
        <begin position="18"/>
        <end position="137"/>
    </location>
</feature>
<dbReference type="GO" id="GO:0006355">
    <property type="term" value="P:regulation of DNA-templated transcription"/>
    <property type="evidence" value="ECO:0007669"/>
    <property type="project" value="InterPro"/>
</dbReference>
<protein>
    <submittedName>
        <fullName evidence="5">DNA-binding response regulator</fullName>
    </submittedName>
</protein>
<dbReference type="PRINTS" id="PR00038">
    <property type="entry name" value="HTHLUXR"/>
</dbReference>
<dbReference type="GO" id="GO:0003677">
    <property type="term" value="F:DNA binding"/>
    <property type="evidence" value="ECO:0007669"/>
    <property type="project" value="UniProtKB-KW"/>
</dbReference>
<accession>A0A229VWH0</accession>
<dbReference type="SUPFAM" id="SSF52172">
    <property type="entry name" value="CheY-like"/>
    <property type="match status" value="1"/>
</dbReference>
<dbReference type="PROSITE" id="PS50043">
    <property type="entry name" value="HTH_LUXR_2"/>
    <property type="match status" value="1"/>
</dbReference>
<feature type="domain" description="HTH luxR-type" evidence="3">
    <location>
        <begin position="163"/>
        <end position="228"/>
    </location>
</feature>
<evidence type="ECO:0000259" key="3">
    <source>
        <dbReference type="PROSITE" id="PS50043"/>
    </source>
</evidence>
<dbReference type="PROSITE" id="PS50110">
    <property type="entry name" value="RESPONSE_REGULATORY"/>
    <property type="match status" value="1"/>
</dbReference>
<dbReference type="InterPro" id="IPR036388">
    <property type="entry name" value="WH-like_DNA-bd_sf"/>
</dbReference>
<dbReference type="Pfam" id="PF00072">
    <property type="entry name" value="Response_reg"/>
    <property type="match status" value="1"/>
</dbReference>
<dbReference type="InterPro" id="IPR001789">
    <property type="entry name" value="Sig_transdc_resp-reg_receiver"/>
</dbReference>
<evidence type="ECO:0000256" key="2">
    <source>
        <dbReference type="PROSITE-ProRule" id="PRU00169"/>
    </source>
</evidence>
<name>A0A229VWH0_9BIFI</name>
<dbReference type="Gene3D" id="3.40.50.2300">
    <property type="match status" value="1"/>
</dbReference>
<dbReference type="GO" id="GO:0000160">
    <property type="term" value="P:phosphorelay signal transduction system"/>
    <property type="evidence" value="ECO:0007669"/>
    <property type="project" value="InterPro"/>
</dbReference>
<proteinExistence type="predicted"/>
<gene>
    <name evidence="5" type="ORF">Tam10B_1814</name>
</gene>
<comment type="caution">
    <text evidence="5">The sequence shown here is derived from an EMBL/GenBank/DDBJ whole genome shotgun (WGS) entry which is preliminary data.</text>
</comment>
<dbReference type="PANTHER" id="PTHR43214:SF44">
    <property type="entry name" value="TWO-COMPONENT RESPONSE REGULATOR"/>
    <property type="match status" value="1"/>
</dbReference>
<dbReference type="AlphaFoldDB" id="A0A229VWH0"/>
<dbReference type="Pfam" id="PF00196">
    <property type="entry name" value="GerE"/>
    <property type="match status" value="1"/>
</dbReference>
<reference evidence="5 6" key="1">
    <citation type="submission" date="2017-05" db="EMBL/GenBank/DDBJ databases">
        <title>Bifidobacterium vansinderenii sp. nov.</title>
        <authorList>
            <person name="Lugli G.A."/>
            <person name="Duranti S."/>
            <person name="Mangifesta M."/>
        </authorList>
    </citation>
    <scope>NUCLEOTIDE SEQUENCE [LARGE SCALE GENOMIC DNA]</scope>
    <source>
        <strain evidence="5 6">Tam10B</strain>
    </source>
</reference>
<dbReference type="Proteomes" id="UP000215433">
    <property type="component" value="Unassembled WGS sequence"/>
</dbReference>
<dbReference type="RefSeq" id="WP_158214186.1">
    <property type="nucleotide sequence ID" value="NZ_NEWD01000026.1"/>
</dbReference>
<dbReference type="PANTHER" id="PTHR43214">
    <property type="entry name" value="TWO-COMPONENT RESPONSE REGULATOR"/>
    <property type="match status" value="1"/>
</dbReference>
<dbReference type="CDD" id="cd06170">
    <property type="entry name" value="LuxR_C_like"/>
    <property type="match status" value="1"/>
</dbReference>
<keyword evidence="6" id="KW-1185">Reference proteome</keyword>
<dbReference type="SMART" id="SM00421">
    <property type="entry name" value="HTH_LUXR"/>
    <property type="match status" value="1"/>
</dbReference>
<dbReference type="OrthoDB" id="5242883at2"/>
<keyword evidence="2" id="KW-0597">Phosphoprotein</keyword>
<dbReference type="Gene3D" id="1.10.10.10">
    <property type="entry name" value="Winged helix-like DNA-binding domain superfamily/Winged helix DNA-binding domain"/>
    <property type="match status" value="1"/>
</dbReference>
<dbReference type="InterPro" id="IPR016032">
    <property type="entry name" value="Sig_transdc_resp-reg_C-effctor"/>
</dbReference>
<keyword evidence="1 5" id="KW-0238">DNA-binding</keyword>
<evidence type="ECO:0000256" key="1">
    <source>
        <dbReference type="ARBA" id="ARBA00023125"/>
    </source>
</evidence>
<dbReference type="SMART" id="SM00448">
    <property type="entry name" value="REC"/>
    <property type="match status" value="1"/>
</dbReference>